<dbReference type="Proteomes" id="UP000093903">
    <property type="component" value="Unassembled WGS sequence"/>
</dbReference>
<protein>
    <recommendedName>
        <fullName evidence="4">DUF3782 domain-containing protein</fullName>
    </recommendedName>
</protein>
<dbReference type="InterPro" id="IPR012431">
    <property type="entry name" value="PDDEXK_10"/>
</dbReference>
<gene>
    <name evidence="2" type="ORF">A9P98_16275</name>
</gene>
<dbReference type="Pfam" id="PF07788">
    <property type="entry name" value="PDDEXK_10"/>
    <property type="match status" value="1"/>
</dbReference>
<comment type="caution">
    <text evidence="2">The sequence shown here is derived from an EMBL/GenBank/DDBJ whole genome shotgun (WGS) entry which is preliminary data.</text>
</comment>
<evidence type="ECO:0000256" key="1">
    <source>
        <dbReference type="SAM" id="Coils"/>
    </source>
</evidence>
<evidence type="ECO:0000313" key="2">
    <source>
        <dbReference type="EMBL" id="OBU77661.1"/>
    </source>
</evidence>
<dbReference type="AlphaFoldDB" id="A0A853ME75"/>
<dbReference type="InterPro" id="IPR024271">
    <property type="entry name" value="DUF3782"/>
</dbReference>
<dbReference type="Pfam" id="PF12644">
    <property type="entry name" value="DUF3782"/>
    <property type="match status" value="1"/>
</dbReference>
<name>A0A853ME75_9CYAN</name>
<reference evidence="2 3" key="1">
    <citation type="submission" date="2016-05" db="EMBL/GenBank/DDBJ databases">
        <title>First complete genome of the cyanobacterium Cylindrospermopsis raciborskii CS505, containing a circular chromosome and a single extrachromosomal element.</title>
        <authorList>
            <person name="Fuentes J."/>
            <person name="Tamames J."/>
            <person name="Allen E."/>
            <person name="Plominski A."/>
            <person name="Vasquez M."/>
        </authorList>
    </citation>
    <scope>NUCLEOTIDE SEQUENCE [LARGE SCALE GENOMIC DNA]</scope>
    <source>
        <strain evidence="2 3">CS505</strain>
    </source>
</reference>
<proteinExistence type="predicted"/>
<accession>A0A853ME75</accession>
<dbReference type="PANTHER" id="PTHR34314:SF6">
    <property type="entry name" value="DUF3782 DOMAIN-CONTAINING PROTEIN"/>
    <property type="match status" value="1"/>
</dbReference>
<organism evidence="2 3">
    <name type="scientific">Cylindrospermopsis raciborskii CS-505</name>
    <dbReference type="NCBI Taxonomy" id="533240"/>
    <lineage>
        <taxon>Bacteria</taxon>
        <taxon>Bacillati</taxon>
        <taxon>Cyanobacteriota</taxon>
        <taxon>Cyanophyceae</taxon>
        <taxon>Nostocales</taxon>
        <taxon>Aphanizomenonaceae</taxon>
        <taxon>Cylindrospermopsis</taxon>
    </lineage>
</organism>
<evidence type="ECO:0008006" key="4">
    <source>
        <dbReference type="Google" id="ProtNLM"/>
    </source>
</evidence>
<evidence type="ECO:0000313" key="3">
    <source>
        <dbReference type="Proteomes" id="UP000093903"/>
    </source>
</evidence>
<feature type="coiled-coil region" evidence="1">
    <location>
        <begin position="122"/>
        <end position="166"/>
    </location>
</feature>
<dbReference type="EMBL" id="LYXA01000001">
    <property type="protein sequence ID" value="OBU77661.1"/>
    <property type="molecule type" value="Genomic_DNA"/>
</dbReference>
<keyword evidence="1" id="KW-0175">Coiled coil</keyword>
<dbReference type="RefSeq" id="WP_065180074.1">
    <property type="nucleotide sequence ID" value="NZ_LYXA01000001.1"/>
</dbReference>
<dbReference type="PANTHER" id="PTHR34314">
    <property type="entry name" value="CRENARCHAEAL PROTEIN, PUTATIVE-RELATED"/>
    <property type="match status" value="1"/>
</dbReference>
<sequence>MIEAEIKALIQKELPRAIAEEPGVRDFVLRTVSEYYTPRTEFDEKFDRVLNELQRDREEQARKWDEQNRKFDAFQAEQAQKWDEQNRKFDAFQAEQAQKWDEQNRKFDAFQAEQAQKWDEQNRKWDEQNRKWDEQNRKWEENTQRLDRIEAQNSATLEEIQKANRRYESAIGAIGSRWGLYSEASFRNGLKAILGQSFGVEVLNLTLYDQEGEVFGRPEQVELDIIIKNGLTIVCELKSSIDKAGMYVFGRKAEFYAKNQNRVVDRKIVISPMVDERAIPVAKSLGIETYSYADMVVS</sequence>